<feature type="region of interest" description="Disordered" evidence="1">
    <location>
        <begin position="1"/>
        <end position="28"/>
    </location>
</feature>
<dbReference type="OrthoDB" id="278773at2759"/>
<feature type="compositionally biased region" description="Low complexity" evidence="1">
    <location>
        <begin position="193"/>
        <end position="218"/>
    </location>
</feature>
<feature type="region of interest" description="Disordered" evidence="1">
    <location>
        <begin position="279"/>
        <end position="306"/>
    </location>
</feature>
<accession>A0A0M9G9I4</accession>
<reference evidence="2 3" key="1">
    <citation type="submission" date="2015-07" db="EMBL/GenBank/DDBJ databases">
        <title>High-quality genome of monoxenous trypanosomatid Leptomonas pyrrhocoris.</title>
        <authorList>
            <person name="Flegontov P."/>
            <person name="Butenko A."/>
            <person name="Firsov S."/>
            <person name="Vlcek C."/>
            <person name="Logacheva M.D."/>
            <person name="Field M."/>
            <person name="Filatov D."/>
            <person name="Flegontova O."/>
            <person name="Gerasimov E."/>
            <person name="Jackson A.P."/>
            <person name="Kelly S."/>
            <person name="Opperdoes F."/>
            <person name="O'Reilly A."/>
            <person name="Votypka J."/>
            <person name="Yurchenko V."/>
            <person name="Lukes J."/>
        </authorList>
    </citation>
    <scope>NUCLEOTIDE SEQUENCE [LARGE SCALE GENOMIC DNA]</scope>
    <source>
        <strain evidence="2">H10</strain>
    </source>
</reference>
<dbReference type="GeneID" id="26902019"/>
<organism evidence="2 3">
    <name type="scientific">Leptomonas pyrrhocoris</name>
    <name type="common">Firebug parasite</name>
    <dbReference type="NCBI Taxonomy" id="157538"/>
    <lineage>
        <taxon>Eukaryota</taxon>
        <taxon>Discoba</taxon>
        <taxon>Euglenozoa</taxon>
        <taxon>Kinetoplastea</taxon>
        <taxon>Metakinetoplastina</taxon>
        <taxon>Trypanosomatida</taxon>
        <taxon>Trypanosomatidae</taxon>
        <taxon>Leishmaniinae</taxon>
        <taxon>Leptomonas</taxon>
    </lineage>
</organism>
<keyword evidence="3" id="KW-1185">Reference proteome</keyword>
<feature type="compositionally biased region" description="Polar residues" evidence="1">
    <location>
        <begin position="145"/>
        <end position="160"/>
    </location>
</feature>
<feature type="region of interest" description="Disordered" evidence="1">
    <location>
        <begin position="144"/>
        <end position="218"/>
    </location>
</feature>
<evidence type="ECO:0000313" key="3">
    <source>
        <dbReference type="Proteomes" id="UP000037923"/>
    </source>
</evidence>
<dbReference type="RefSeq" id="XP_015663855.1">
    <property type="nucleotide sequence ID" value="XM_015798335.1"/>
</dbReference>
<name>A0A0M9G9I4_LEPPY</name>
<protein>
    <submittedName>
        <fullName evidence="2">Uncharacterized protein</fullName>
    </submittedName>
</protein>
<feature type="compositionally biased region" description="Pro residues" evidence="1">
    <location>
        <begin position="16"/>
        <end position="25"/>
    </location>
</feature>
<evidence type="ECO:0000313" key="2">
    <source>
        <dbReference type="EMBL" id="KPA85416.1"/>
    </source>
</evidence>
<dbReference type="AlphaFoldDB" id="A0A0M9G9I4"/>
<dbReference type="EMBL" id="LGTL01000002">
    <property type="protein sequence ID" value="KPA85416.1"/>
    <property type="molecule type" value="Genomic_DNA"/>
</dbReference>
<proteinExistence type="predicted"/>
<dbReference type="OMA" id="CCCNCLR"/>
<comment type="caution">
    <text evidence="2">The sequence shown here is derived from an EMBL/GenBank/DDBJ whole genome shotgun (WGS) entry which is preliminary data.</text>
</comment>
<dbReference type="VEuPathDB" id="TriTrypDB:LpyrH10_02_6980"/>
<evidence type="ECO:0000256" key="1">
    <source>
        <dbReference type="SAM" id="MobiDB-lite"/>
    </source>
</evidence>
<gene>
    <name evidence="2" type="ORF">ABB37_01724</name>
</gene>
<dbReference type="Proteomes" id="UP000037923">
    <property type="component" value="Unassembled WGS sequence"/>
</dbReference>
<sequence>MDRRPLLSSNRESARQPPPPQPLLPPSQVDNSLVVFEDDVGDAGNGAGASSEARTSIFDSLSFAAWSDSTVPATRGGSSTSHLVAAILRPFQRLHFWCCRGGRCCCNCLRRSDSLSASEFYENGNDVFTGGANDLVAADALRGSGVSQGSHRSKGGTPTTMPHRGGGDDDGRSASGSRQHRQYAPPRSRSYEAALGSAAAPASTSPPEQTNLAQDAADAQIADSITESSLAGSSTPPSSVAFGRVATTPGEQLVMQRGVLMRMTQDGTCIRVEDPAGFYGSQQGGRAQRHSPRTLNPEGERAGLPTTPAVAGQTLRLEQSGVSAVDNRHDPESSNAVEGALSAYAVAMAMDALETSRQPLRTLEQLSSMLSGLAPYLPLRVETELDLNSSSALPAERASSSLGTGSPTTSAAPVVPLCVHVLGPVQSCPTAAALRILEDVLLEDCDHNKMCITALHCADLDMRGITLGMEERPNLAGRQDNIVEAEEGRLRVQSNAFLDLLVSPTAADTRTFTQRTMLGDHANNSAVTDLTAAVASTHILTFLKNFVTGRGSPLATFHFTRCFVVPHDMGRFVPLPLRAVRRLRYEQCSLTPAHIDALLTLARHQDGEKHDGARGSARRSVAFGVLEELQLSGPLTSECISELLDYIEEQQLSVTEGSSTPVALHQLILPNALVRAAKEHPFVQANYQRISVVSAY</sequence>